<accession>A0A398BCF4</accession>
<comment type="caution">
    <text evidence="1">The sequence shown here is derived from an EMBL/GenBank/DDBJ whole genome shotgun (WGS) entry which is preliminary data.</text>
</comment>
<organism evidence="1 2">
    <name type="scientific">Mesobacillus zeae</name>
    <dbReference type="NCBI Taxonomy" id="1917180"/>
    <lineage>
        <taxon>Bacteria</taxon>
        <taxon>Bacillati</taxon>
        <taxon>Bacillota</taxon>
        <taxon>Bacilli</taxon>
        <taxon>Bacillales</taxon>
        <taxon>Bacillaceae</taxon>
        <taxon>Mesobacillus</taxon>
    </lineage>
</organism>
<evidence type="ECO:0000313" key="2">
    <source>
        <dbReference type="Proteomes" id="UP000265816"/>
    </source>
</evidence>
<dbReference type="RefSeq" id="WP_119111757.1">
    <property type="nucleotide sequence ID" value="NZ_CBCSEO010000007.1"/>
</dbReference>
<reference evidence="1 2" key="1">
    <citation type="submission" date="2018-08" db="EMBL/GenBank/DDBJ databases">
        <title>Bacillus jemisoniae sp. nov., Bacillus chryseoplanitiae sp. nov., Bacillus resnikiae sp. nov., and Bacillus frankliniae sp. nov., isolated from Viking spacecraft and associated surfaces.</title>
        <authorList>
            <person name="Seuylemezian A."/>
            <person name="Vaishampayan P."/>
        </authorList>
    </citation>
    <scope>NUCLEOTIDE SEQUENCE [LARGE SCALE GENOMIC DNA]</scope>
    <source>
        <strain evidence="1 2">JJ-247</strain>
    </source>
</reference>
<dbReference type="AlphaFoldDB" id="A0A398BCF4"/>
<proteinExistence type="predicted"/>
<protein>
    <submittedName>
        <fullName evidence="1">SEC-C domain-containing protein</fullName>
    </submittedName>
</protein>
<gene>
    <name evidence="1" type="ORF">D1970_04810</name>
</gene>
<dbReference type="Pfam" id="PF02810">
    <property type="entry name" value="SEC-C"/>
    <property type="match status" value="1"/>
</dbReference>
<dbReference type="EMBL" id="QWVT01000009">
    <property type="protein sequence ID" value="RID87497.1"/>
    <property type="molecule type" value="Genomic_DNA"/>
</dbReference>
<dbReference type="Gene3D" id="3.10.450.50">
    <property type="match status" value="1"/>
</dbReference>
<dbReference type="OrthoDB" id="6399948at2"/>
<dbReference type="InterPro" id="IPR004027">
    <property type="entry name" value="SEC_C_motif"/>
</dbReference>
<evidence type="ECO:0000313" key="1">
    <source>
        <dbReference type="EMBL" id="RID87497.1"/>
    </source>
</evidence>
<keyword evidence="2" id="KW-1185">Reference proteome</keyword>
<sequence length="361" mass="41246">MNIGRNDQCPCGSGKKYKKCCMNKVVSLNTVIGPELDQLQEQLFDYIGKNDPDTIYQKLADKTTLSQIENTEVERFVSFLLVIWFTFHQPHSTSTLAEQFIEEKRKSNKVRPSTMVQLEKWKDTPPSFVTITKIIDHEWIEVEDFATKEIKKVRVLFEESEMKEGLMLFGFLLPYGNYYSYMRFALDLLPEEASSLLGTLTAMFKNSGMENFTEFLTVEYPSIINLLISQPLAAEEVNVEGFVWESPVYQEVVELFSRNIKSLEGISDALESAGTMIWNLYCQRTKPSIRKAAVYAAGLQYFLEMNIPGMSFHTQKDLAEDYGVSAASLSKAFRQMEAELEEEIEGMNAMLEKSSKVLVES</sequence>
<dbReference type="Proteomes" id="UP000265816">
    <property type="component" value="Unassembled WGS sequence"/>
</dbReference>
<dbReference type="SUPFAM" id="SSF103642">
    <property type="entry name" value="Sec-C motif"/>
    <property type="match status" value="1"/>
</dbReference>
<name>A0A398BCF4_9BACI</name>